<reference evidence="3" key="1">
    <citation type="journal article" date="2009" name="Genome Res.">
        <title>Comparative genomic analyses of the human fungal pathogens Coccidioides and their relatives.</title>
        <authorList>
            <person name="Sharpton T.J."/>
            <person name="Stajich J.E."/>
            <person name="Rounsley S.D."/>
            <person name="Gardner M.J."/>
            <person name="Wortman J.R."/>
            <person name="Jordar V.S."/>
            <person name="Maiti R."/>
            <person name="Kodira C.D."/>
            <person name="Neafsey D.E."/>
            <person name="Zeng Q."/>
            <person name="Hung C.-Y."/>
            <person name="McMahan C."/>
            <person name="Muszewska A."/>
            <person name="Grynberg M."/>
            <person name="Mandel M.A."/>
            <person name="Kellner E.M."/>
            <person name="Barker B.M."/>
            <person name="Galgiani J.N."/>
            <person name="Orbach M.J."/>
            <person name="Kirkland T.N."/>
            <person name="Cole G.T."/>
            <person name="Henn M.R."/>
            <person name="Birren B.W."/>
            <person name="Taylor J.W."/>
        </authorList>
    </citation>
    <scope>NUCLEOTIDE SEQUENCE [LARGE SCALE GENOMIC DNA]</scope>
    <source>
        <strain evidence="3">RS</strain>
    </source>
</reference>
<evidence type="ECO:0000256" key="1">
    <source>
        <dbReference type="SAM" id="MobiDB-lite"/>
    </source>
</evidence>
<dbReference type="AlphaFoldDB" id="A0A0D8JTI5"/>
<name>A0A0D8JTI5_COCIM</name>
<organism evidence="2 3">
    <name type="scientific">Coccidioides immitis (strain RS)</name>
    <name type="common">Valley fever fungus</name>
    <dbReference type="NCBI Taxonomy" id="246410"/>
    <lineage>
        <taxon>Eukaryota</taxon>
        <taxon>Fungi</taxon>
        <taxon>Dikarya</taxon>
        <taxon>Ascomycota</taxon>
        <taxon>Pezizomycotina</taxon>
        <taxon>Eurotiomycetes</taxon>
        <taxon>Eurotiomycetidae</taxon>
        <taxon>Onygenales</taxon>
        <taxon>Onygenaceae</taxon>
        <taxon>Coccidioides</taxon>
    </lineage>
</organism>
<dbReference type="VEuPathDB" id="FungiDB:CIMG_13087"/>
<dbReference type="InParanoid" id="A0A0D8JTI5"/>
<dbReference type="KEGG" id="cim:CIMG_13087"/>
<dbReference type="Proteomes" id="UP000001261">
    <property type="component" value="Unassembled WGS sequence"/>
</dbReference>
<gene>
    <name evidence="2" type="ORF">CIMG_13087</name>
</gene>
<proteinExistence type="predicted"/>
<evidence type="ECO:0000313" key="2">
    <source>
        <dbReference type="EMBL" id="KJF60635.1"/>
    </source>
</evidence>
<dbReference type="EMBL" id="GG704912">
    <property type="protein sequence ID" value="KJF60635.1"/>
    <property type="molecule type" value="Genomic_DNA"/>
</dbReference>
<feature type="region of interest" description="Disordered" evidence="1">
    <location>
        <begin position="1"/>
        <end position="20"/>
    </location>
</feature>
<feature type="compositionally biased region" description="Basic and acidic residues" evidence="1">
    <location>
        <begin position="1"/>
        <end position="10"/>
    </location>
</feature>
<protein>
    <submittedName>
        <fullName evidence="2">Uncharacterized protein</fullName>
    </submittedName>
</protein>
<evidence type="ECO:0000313" key="3">
    <source>
        <dbReference type="Proteomes" id="UP000001261"/>
    </source>
</evidence>
<dbReference type="RefSeq" id="XP_004445418.1">
    <property type="nucleotide sequence ID" value="XM_004445361.1"/>
</dbReference>
<sequence>MDVSELKEDLESPSIDHPTGGRDFLIVFKVVADNCYHSSQGSRHCKDKDAVLGHGLLSSLSEQVYYYIINIENVYQINDNRDPMKLIPKLASREWRPLAVG</sequence>
<accession>A0A0D8JTI5</accession>
<reference evidence="3" key="2">
    <citation type="journal article" date="2010" name="Genome Res.">
        <title>Population genomic sequencing of Coccidioides fungi reveals recent hybridization and transposon control.</title>
        <authorList>
            <person name="Neafsey D.E."/>
            <person name="Barker B.M."/>
            <person name="Sharpton T.J."/>
            <person name="Stajich J.E."/>
            <person name="Park D.J."/>
            <person name="Whiston E."/>
            <person name="Hung C.-Y."/>
            <person name="McMahan C."/>
            <person name="White J."/>
            <person name="Sykes S."/>
            <person name="Heiman D."/>
            <person name="Young S."/>
            <person name="Zeng Q."/>
            <person name="Abouelleil A."/>
            <person name="Aftuck L."/>
            <person name="Bessette D."/>
            <person name="Brown A."/>
            <person name="FitzGerald M."/>
            <person name="Lui A."/>
            <person name="Macdonald J.P."/>
            <person name="Priest M."/>
            <person name="Orbach M.J."/>
            <person name="Galgiani J.N."/>
            <person name="Kirkland T.N."/>
            <person name="Cole G.T."/>
            <person name="Birren B.W."/>
            <person name="Henn M.R."/>
            <person name="Taylor J.W."/>
            <person name="Rounsley S.D."/>
        </authorList>
    </citation>
    <scope>GENOME REANNOTATION</scope>
    <source>
        <strain evidence="3">RS</strain>
    </source>
</reference>
<keyword evidence="3" id="KW-1185">Reference proteome</keyword>
<dbReference type="GeneID" id="24164714"/>